<evidence type="ECO:0000313" key="3">
    <source>
        <dbReference type="Proteomes" id="UP000020077"/>
    </source>
</evidence>
<evidence type="ECO:0000313" key="2">
    <source>
        <dbReference type="EMBL" id="KFB73430.1"/>
    </source>
</evidence>
<dbReference type="AlphaFoldDB" id="A0A080LZH8"/>
<evidence type="ECO:0008006" key="4">
    <source>
        <dbReference type="Google" id="ProtNLM"/>
    </source>
</evidence>
<evidence type="ECO:0000256" key="1">
    <source>
        <dbReference type="SAM" id="SignalP"/>
    </source>
</evidence>
<comment type="caution">
    <text evidence="2">The sequence shown here is derived from an EMBL/GenBank/DDBJ whole genome shotgun (WGS) entry which is preliminary data.</text>
</comment>
<keyword evidence="1" id="KW-0732">Signal</keyword>
<dbReference type="InterPro" id="IPR047676">
    <property type="entry name" value="FxLYD_dom"/>
</dbReference>
<feature type="chain" id="PRO_5001750892" description="Lipoprotein" evidence="1">
    <location>
        <begin position="23"/>
        <end position="137"/>
    </location>
</feature>
<accession>A0A080LZH8</accession>
<reference evidence="2 3" key="1">
    <citation type="submission" date="2014-02" db="EMBL/GenBank/DDBJ databases">
        <title>Expanding our view of genomic diversity in Candidatus Accumulibacter clades.</title>
        <authorList>
            <person name="Skennerton C.T."/>
            <person name="Barr J.J."/>
            <person name="Slater F.R."/>
            <person name="Bond P.L."/>
            <person name="Tyson G.W."/>
        </authorList>
    </citation>
    <scope>NUCLEOTIDE SEQUENCE [LARGE SCALE GENOMIC DNA]</scope>
    <source>
        <strain evidence="3">BA-91</strain>
    </source>
</reference>
<protein>
    <recommendedName>
        <fullName evidence="4">Lipoprotein</fullName>
    </recommendedName>
</protein>
<dbReference type="EMBL" id="JDVG02000224">
    <property type="protein sequence ID" value="KFB73430.1"/>
    <property type="molecule type" value="Genomic_DNA"/>
</dbReference>
<organism evidence="2 3">
    <name type="scientific">Candidatus Accumulibacter phosphatis</name>
    <dbReference type="NCBI Taxonomy" id="327160"/>
    <lineage>
        <taxon>Bacteria</taxon>
        <taxon>Pseudomonadati</taxon>
        <taxon>Pseudomonadota</taxon>
        <taxon>Betaproteobacteria</taxon>
        <taxon>Candidatus Accumulibacter</taxon>
    </lineage>
</organism>
<feature type="signal peptide" evidence="1">
    <location>
        <begin position="1"/>
        <end position="22"/>
    </location>
</feature>
<gene>
    <name evidence="2" type="ORF">AW09_001309</name>
</gene>
<dbReference type="Proteomes" id="UP000020077">
    <property type="component" value="Unassembled WGS sequence"/>
</dbReference>
<name>A0A080LZH8_9PROT</name>
<proteinExistence type="predicted"/>
<sequence>MKLATTSHYRLLITAVIVTLTAACNKTAPEQATSAQPPQAAAPDGRKAAVAGLSLVEAKITRNSEGKLVIQGQVNNTSSKTIGHAEAEFKLFDKNGVAIGSVTPAVDTLQAGFSWNFETAIEQKDAVSATLVGFTGS</sequence>
<dbReference type="PROSITE" id="PS51257">
    <property type="entry name" value="PROKAR_LIPOPROTEIN"/>
    <property type="match status" value="1"/>
</dbReference>
<dbReference type="NCBIfam" id="NF038353">
    <property type="entry name" value="FxLYD_dom"/>
    <property type="match status" value="1"/>
</dbReference>